<dbReference type="RefSeq" id="WP_146648193.1">
    <property type="nucleotide sequence ID" value="NZ_CP012333.1"/>
</dbReference>
<name>A0A0K1PTY2_9BACT</name>
<accession>A0A0K1PTY2</accession>
<dbReference type="EMBL" id="CP012333">
    <property type="protein sequence ID" value="AKU96977.1"/>
    <property type="molecule type" value="Genomic_DNA"/>
</dbReference>
<gene>
    <name evidence="2" type="ORF">AKJ09_03641</name>
</gene>
<dbReference type="KEGG" id="llu:AKJ09_03641"/>
<keyword evidence="3" id="KW-1185">Reference proteome</keyword>
<dbReference type="AlphaFoldDB" id="A0A0K1PTY2"/>
<dbReference type="Proteomes" id="UP000064967">
    <property type="component" value="Chromosome"/>
</dbReference>
<evidence type="ECO:0000313" key="3">
    <source>
        <dbReference type="Proteomes" id="UP000064967"/>
    </source>
</evidence>
<dbReference type="STRING" id="1391654.AKJ09_03641"/>
<protein>
    <recommendedName>
        <fullName evidence="4">Lipoprotein</fullName>
    </recommendedName>
</protein>
<feature type="region of interest" description="Disordered" evidence="1">
    <location>
        <begin position="138"/>
        <end position="159"/>
    </location>
</feature>
<evidence type="ECO:0000313" key="2">
    <source>
        <dbReference type="EMBL" id="AKU96977.1"/>
    </source>
</evidence>
<evidence type="ECO:0008006" key="4">
    <source>
        <dbReference type="Google" id="ProtNLM"/>
    </source>
</evidence>
<proteinExistence type="predicted"/>
<dbReference type="PATRIC" id="fig|1391654.3.peg.3688"/>
<evidence type="ECO:0000256" key="1">
    <source>
        <dbReference type="SAM" id="MobiDB-lite"/>
    </source>
</evidence>
<organism evidence="2 3">
    <name type="scientific">Labilithrix luteola</name>
    <dbReference type="NCBI Taxonomy" id="1391654"/>
    <lineage>
        <taxon>Bacteria</taxon>
        <taxon>Pseudomonadati</taxon>
        <taxon>Myxococcota</taxon>
        <taxon>Polyangia</taxon>
        <taxon>Polyangiales</taxon>
        <taxon>Labilitrichaceae</taxon>
        <taxon>Labilithrix</taxon>
    </lineage>
</organism>
<reference evidence="2 3" key="1">
    <citation type="submission" date="2015-08" db="EMBL/GenBank/DDBJ databases">
        <authorList>
            <person name="Babu N.S."/>
            <person name="Beckwith C.J."/>
            <person name="Beseler K.G."/>
            <person name="Brison A."/>
            <person name="Carone J.V."/>
            <person name="Caskin T.P."/>
            <person name="Diamond M."/>
            <person name="Durham M.E."/>
            <person name="Foxe J.M."/>
            <person name="Go M."/>
            <person name="Henderson B.A."/>
            <person name="Jones I.B."/>
            <person name="McGettigan J.A."/>
            <person name="Micheletti S.J."/>
            <person name="Nasrallah M.E."/>
            <person name="Ortiz D."/>
            <person name="Piller C.R."/>
            <person name="Privatt S.R."/>
            <person name="Schneider S.L."/>
            <person name="Sharp S."/>
            <person name="Smith T.C."/>
            <person name="Stanton J.D."/>
            <person name="Ullery H.E."/>
            <person name="Wilson R.J."/>
            <person name="Serrano M.G."/>
            <person name="Buck G."/>
            <person name="Lee V."/>
            <person name="Wang Y."/>
            <person name="Carvalho R."/>
            <person name="Voegtly L."/>
            <person name="Shi R."/>
            <person name="Duckworth R."/>
            <person name="Johnson A."/>
            <person name="Loviza R."/>
            <person name="Walstead R."/>
            <person name="Shah Z."/>
            <person name="Kiflezghi M."/>
            <person name="Wade K."/>
            <person name="Ball S.L."/>
            <person name="Bradley K.W."/>
            <person name="Asai D.J."/>
            <person name="Bowman C.A."/>
            <person name="Russell D.A."/>
            <person name="Pope W.H."/>
            <person name="Jacobs-Sera D."/>
            <person name="Hendrix R.W."/>
            <person name="Hatfull G.F."/>
        </authorList>
    </citation>
    <scope>NUCLEOTIDE SEQUENCE [LARGE SCALE GENOMIC DNA]</scope>
    <source>
        <strain evidence="2 3">DSM 27648</strain>
    </source>
</reference>
<dbReference type="PROSITE" id="PS51257">
    <property type="entry name" value="PROKAR_LIPOPROTEIN"/>
    <property type="match status" value="1"/>
</dbReference>
<sequence length="159" mass="16093">MKRALESVVRRAVPSLLVLGSVLVGGCGGETGTLLVHWQRTDASGALVACGDGDIVHVNLGDNDRSVPCDHGGAGRDEQGRAYVGGLEIDGITAGGPYNLFLEVISGRTGHITAQTVVPAVGYIRSEQPLDAGVVVLSDPVQSGPESGPPQDLDAAGGG</sequence>